<feature type="region of interest" description="Disordered" evidence="1">
    <location>
        <begin position="1"/>
        <end position="26"/>
    </location>
</feature>
<protein>
    <submittedName>
        <fullName evidence="2">Uncharacterized protein</fullName>
    </submittedName>
</protein>
<organism evidence="2">
    <name type="scientific">bioreactor metagenome</name>
    <dbReference type="NCBI Taxonomy" id="1076179"/>
    <lineage>
        <taxon>unclassified sequences</taxon>
        <taxon>metagenomes</taxon>
        <taxon>ecological metagenomes</taxon>
    </lineage>
</organism>
<gene>
    <name evidence="2" type="ORF">SDC9_38126</name>
</gene>
<reference evidence="2" key="1">
    <citation type="submission" date="2019-08" db="EMBL/GenBank/DDBJ databases">
        <authorList>
            <person name="Kucharzyk K."/>
            <person name="Murdoch R.W."/>
            <person name="Higgins S."/>
            <person name="Loffler F."/>
        </authorList>
    </citation>
    <scope>NUCLEOTIDE SEQUENCE</scope>
</reference>
<accession>A0A644VL88</accession>
<proteinExistence type="predicted"/>
<name>A0A644VL88_9ZZZZ</name>
<evidence type="ECO:0000313" key="2">
    <source>
        <dbReference type="EMBL" id="MPL92035.1"/>
    </source>
</evidence>
<dbReference type="AlphaFoldDB" id="A0A644VL88"/>
<sequence length="126" mass="14200">MERRSPVDKTGTERKSLVPKSHRTDRGLGNRLVDSLLVRRVLHDCERRYLAPETQGMIYRYIATEEIPLEITERAILEAVSLGALKNSAVEAPLFDAIVDALLDDRSFEIPGSPSEKVYPSSCWIC</sequence>
<evidence type="ECO:0000256" key="1">
    <source>
        <dbReference type="SAM" id="MobiDB-lite"/>
    </source>
</evidence>
<comment type="caution">
    <text evidence="2">The sequence shown here is derived from an EMBL/GenBank/DDBJ whole genome shotgun (WGS) entry which is preliminary data.</text>
</comment>
<dbReference type="EMBL" id="VSSQ01000346">
    <property type="protein sequence ID" value="MPL92035.1"/>
    <property type="molecule type" value="Genomic_DNA"/>
</dbReference>